<comment type="caution">
    <text evidence="3">The sequence shown here is derived from an EMBL/GenBank/DDBJ whole genome shotgun (WGS) entry which is preliminary data.</text>
</comment>
<feature type="region of interest" description="Disordered" evidence="1">
    <location>
        <begin position="399"/>
        <end position="601"/>
    </location>
</feature>
<dbReference type="Pfam" id="PF14111">
    <property type="entry name" value="DUF4283"/>
    <property type="match status" value="1"/>
</dbReference>
<dbReference type="Pfam" id="PF00078">
    <property type="entry name" value="RVT_1"/>
    <property type="match status" value="1"/>
</dbReference>
<evidence type="ECO:0000313" key="4">
    <source>
        <dbReference type="Proteomes" id="UP001633002"/>
    </source>
</evidence>
<feature type="domain" description="Reverse transcriptase" evidence="2">
    <location>
        <begin position="961"/>
        <end position="1242"/>
    </location>
</feature>
<protein>
    <recommendedName>
        <fullName evidence="2">Reverse transcriptase domain-containing protein</fullName>
    </recommendedName>
</protein>
<dbReference type="Proteomes" id="UP001633002">
    <property type="component" value="Unassembled WGS sequence"/>
</dbReference>
<dbReference type="InterPro" id="IPR025558">
    <property type="entry name" value="DUF4283"/>
</dbReference>
<dbReference type="PANTHER" id="PTHR31635">
    <property type="entry name" value="REVERSE TRANSCRIPTASE DOMAIN-CONTAINING PROTEIN-RELATED"/>
    <property type="match status" value="1"/>
</dbReference>
<dbReference type="EMBL" id="JBJQOH010000008">
    <property type="protein sequence ID" value="KAL3675236.1"/>
    <property type="molecule type" value="Genomic_DNA"/>
</dbReference>
<evidence type="ECO:0000256" key="1">
    <source>
        <dbReference type="SAM" id="MobiDB-lite"/>
    </source>
</evidence>
<reference evidence="3 4" key="1">
    <citation type="submission" date="2024-09" db="EMBL/GenBank/DDBJ databases">
        <title>Chromosome-scale assembly of Riccia sorocarpa.</title>
        <authorList>
            <person name="Paukszto L."/>
        </authorList>
    </citation>
    <scope>NUCLEOTIDE SEQUENCE [LARGE SCALE GENOMIC DNA]</scope>
    <source>
        <strain evidence="3">LP-2024</strain>
        <tissue evidence="3">Aerial parts of the thallus</tissue>
    </source>
</reference>
<dbReference type="CDD" id="cd01650">
    <property type="entry name" value="RT_nLTR_like"/>
    <property type="match status" value="1"/>
</dbReference>
<accession>A0ABD3GBI0</accession>
<dbReference type="Pfam" id="PF13966">
    <property type="entry name" value="zf-RVT"/>
    <property type="match status" value="1"/>
</dbReference>
<dbReference type="PROSITE" id="PS50878">
    <property type="entry name" value="RT_POL"/>
    <property type="match status" value="1"/>
</dbReference>
<dbReference type="InterPro" id="IPR026960">
    <property type="entry name" value="RVT-Znf"/>
</dbReference>
<gene>
    <name evidence="3" type="ORF">R1sor_025184</name>
</gene>
<dbReference type="InterPro" id="IPR000477">
    <property type="entry name" value="RT_dom"/>
</dbReference>
<feature type="compositionally biased region" description="Polar residues" evidence="1">
    <location>
        <begin position="528"/>
        <end position="547"/>
    </location>
</feature>
<feature type="region of interest" description="Disordered" evidence="1">
    <location>
        <begin position="64"/>
        <end position="87"/>
    </location>
</feature>
<feature type="compositionally biased region" description="Basic residues" evidence="1">
    <location>
        <begin position="555"/>
        <end position="565"/>
    </location>
</feature>
<feature type="compositionally biased region" description="Basic and acidic residues" evidence="1">
    <location>
        <begin position="9"/>
        <end position="20"/>
    </location>
</feature>
<evidence type="ECO:0000259" key="2">
    <source>
        <dbReference type="PROSITE" id="PS50878"/>
    </source>
</evidence>
<feature type="region of interest" description="Disordered" evidence="1">
    <location>
        <begin position="121"/>
        <end position="159"/>
    </location>
</feature>
<evidence type="ECO:0000313" key="3">
    <source>
        <dbReference type="EMBL" id="KAL3675236.1"/>
    </source>
</evidence>
<keyword evidence="4" id="KW-1185">Reference proteome</keyword>
<organism evidence="3 4">
    <name type="scientific">Riccia sorocarpa</name>
    <dbReference type="NCBI Taxonomy" id="122646"/>
    <lineage>
        <taxon>Eukaryota</taxon>
        <taxon>Viridiplantae</taxon>
        <taxon>Streptophyta</taxon>
        <taxon>Embryophyta</taxon>
        <taxon>Marchantiophyta</taxon>
        <taxon>Marchantiopsida</taxon>
        <taxon>Marchantiidae</taxon>
        <taxon>Marchantiales</taxon>
        <taxon>Ricciaceae</taxon>
        <taxon>Riccia</taxon>
    </lineage>
</organism>
<sequence>MFENSLDVDQVKEAEKKRSVHDRLDLVRTSVEYSSLEKRKFLMSARTAAHSPTFRAQGAHIQGQPYATGMPVPSTNESDNSAGDFLSHSGLKIHSNAVFGAKSPAQSANTNSEDISMEQHMLNGTDPAGTSRRSHQNQTSTEDLSEGDNSEDGSSSDADISDISTCDIWEAFQATTDQPCQFNPTSRVVVKLSITDQHLLAMARHLKMADLGGLIFYTVDLNPTREQMELWLKKTVEDPLGVAIIHLKMLERRHFLVIFKSAAEKEKVMAHIPYHYNNRQIVVLQWERRYNPAKIKKIMAPVWVNLQYPDYIFEDLALDLLQTIGPVSYLTGIEKAGGKFPHIWGLVLLDLRKPLPSCVEVEWLRESRHLNIVYENLPDCCFNCGSRSHHITLCPQERYEEVDRRPQAPRIATDEEGFQVVNRRRPRRPPQARNPPAVPQGSKRPDRIIPVGAQEESDDEEETLPGGNLPQQASPPSVPLQAPIQNADPGENTTPAPHDLNTGPLDFSGASLSNPTSAASPVDGNLDSGDNCSASHTNCSRNGPSRSSKPDGRRRSCRGKNARRGRATEKGGSDSPTQEKSSPAPGKGRNKKNQAKSQELKANKERVLFNLGLLQSGATIIHDQIEEKKGGAALLVSSRITITASGTKGDGPWYTSQQIRGDKIELSRLDRLYISNGGEWIHGSAEERHIASMALSDHFPVEVLINLEQPQTKRMRGTYTKLQTEAFNTPESLLELKEKWSAIDSDDPRIKWCLAWKEAAKMMRAFSSKQKVERRSYSALATDVATLREQIQHGASQEKIEELKIKTVKLREAEEATTWRRRSRAKWAVLGDAPTRYFFSLLKAKQHRESINLLISEKGEIMDEDTEILDHIHEFYSALFSPQKLTTTKRRHRRQVLRLLSKKIPPEANEILERIPDAEEIEDLVKALPKNKAPGADGVTAEMLTLCWPFVGNNCKSIIWAFWNDCQLGHKESLSVIRLLPKNAQKQYLKHWRPISLLTIAYKLIARILANRLKLFLDSIVDVQQTGFVAGWQISDNILALHLAKEVAEKTNQESLFLKLDFVKAFDRVEHQFLRDTMSMMGFGDKFINLVFGLMNNGTAKVHVNGLFTDSIQLGRGVRQGCPIAPMLFAISTQPLMALLRDEERKGRIQGVSVPGGRPFLHQFFADDSGINITASEAVFNRIKWIVKRFENISGALLNLSKSVVIPLSLKENPQWLKDSGRIIAREKELITSLGSFGGVKVSEDQIVDTLLEKLNRKIHHWSSRLLTWPGRLCLLKHALKAIPNYILLTLGLSSSGYNQLETICRSFLWGKKELGSSKTPLIAWDFFALRRDQGGLDIIPFQLQGRALKMRHIARILSGEDVEWASAVRFFLKENVARGTQSRKRRFWSAGNAMLLHPNMRIRYSKTTATLMDCWRIAVKALRFSGPVYFIPATLDFDQLFCLLQRYTDREDICFPKAKPWLKKMGATCLMHLKNGDGSWISLTWLANYKRVNLPHEIRLYMTRLQAFLGRVNTDVSKLEDSPSWHWQTPQGLKPGWSHSTRFWRETLSTPVKVDNHWQQKWSMTDAPDNWNRRWKLIWSPGVPTATTVWFWRLIHRGFFIGSKAKKFGVAEGNCPRFPGTVETLEHLLWLCPGIRTRWHSLQAASTNLQVSMAAANSLLQLIDISLAAKSNNLAPIVVLIELCKVIWTERNEAVFRGVNSIKPLIAILPSCNSLLTIPPGAQLSTTKKLRIETSNTWLDLLIEAVRTLPQHHHSISPRSFDVNLRRVYVFSHTPCPVLQNSTAP</sequence>
<dbReference type="PANTHER" id="PTHR31635:SF196">
    <property type="entry name" value="REVERSE TRANSCRIPTASE DOMAIN-CONTAINING PROTEIN-RELATED"/>
    <property type="match status" value="1"/>
</dbReference>
<feature type="compositionally biased region" description="Polar residues" evidence="1">
    <location>
        <begin position="510"/>
        <end position="519"/>
    </location>
</feature>
<proteinExistence type="predicted"/>
<name>A0ABD3GBI0_9MARC</name>
<feature type="region of interest" description="Disordered" evidence="1">
    <location>
        <begin position="1"/>
        <end position="20"/>
    </location>
</feature>